<protein>
    <submittedName>
        <fullName evidence="1">Cell wall protein</fullName>
    </submittedName>
</protein>
<dbReference type="STRING" id="1193682.BJP25_10050"/>
<proteinExistence type="predicted"/>
<keyword evidence="2" id="KW-1185">Reference proteome</keyword>
<accession>A0A1Q9LRM2</accession>
<comment type="caution">
    <text evidence="1">The sequence shown here is derived from an EMBL/GenBank/DDBJ whole genome shotgun (WGS) entry which is preliminary data.</text>
</comment>
<evidence type="ECO:0000313" key="1">
    <source>
        <dbReference type="EMBL" id="OLR94686.1"/>
    </source>
</evidence>
<dbReference type="InterPro" id="IPR006311">
    <property type="entry name" value="TAT_signal"/>
</dbReference>
<gene>
    <name evidence="1" type="ORF">BJP25_10050</name>
</gene>
<organism evidence="1 2">
    <name type="scientific">Actinokineospora bangkokensis</name>
    <dbReference type="NCBI Taxonomy" id="1193682"/>
    <lineage>
        <taxon>Bacteria</taxon>
        <taxon>Bacillati</taxon>
        <taxon>Actinomycetota</taxon>
        <taxon>Actinomycetes</taxon>
        <taxon>Pseudonocardiales</taxon>
        <taxon>Pseudonocardiaceae</taxon>
        <taxon>Actinokineospora</taxon>
    </lineage>
</organism>
<evidence type="ECO:0000313" key="2">
    <source>
        <dbReference type="Proteomes" id="UP000186040"/>
    </source>
</evidence>
<name>A0A1Q9LRM2_9PSEU</name>
<dbReference type="AlphaFoldDB" id="A0A1Q9LRM2"/>
<dbReference type="Proteomes" id="UP000186040">
    <property type="component" value="Unassembled WGS sequence"/>
</dbReference>
<reference evidence="1 2" key="1">
    <citation type="submission" date="2016-10" db="EMBL/GenBank/DDBJ databases">
        <title>The Draft Genome Sequence of Actinokineospora bangkokensis 44EHWT reveals the biosynthetic pathway of antifungal compounds Thailandins with unusual extender unit butylmalonyl-CoA.</title>
        <authorList>
            <person name="Greule A."/>
            <person name="Intra B."/>
            <person name="Flemming S."/>
            <person name="Rommel M.G."/>
            <person name="Panbangred W."/>
            <person name="Bechthold A."/>
        </authorList>
    </citation>
    <scope>NUCLEOTIDE SEQUENCE [LARGE SCALE GENOMIC DNA]</scope>
    <source>
        <strain evidence="1 2">44EHW</strain>
    </source>
</reference>
<dbReference type="PROSITE" id="PS51318">
    <property type="entry name" value="TAT"/>
    <property type="match status" value="1"/>
</dbReference>
<dbReference type="EMBL" id="MKQR01000007">
    <property type="protein sequence ID" value="OLR94686.1"/>
    <property type="molecule type" value="Genomic_DNA"/>
</dbReference>
<sequence>MTVDLGRRKFLTRAVLGSAGAVAGATALGSLAPEVALAATGDRVVPAGEVDPDFAEGRVTAISGSLLLVTGSDKVLHRIHLTGGTSVWKLRPTTLDAAAVGDGLYARGVRLPDGTLAADAVWLNIVNLQAHVAAITSDALHLDHAGSRVVGHVVAGTTAAVYNGTPAVRDLSLLQVGRHVQLVGAWRPDTNEVDIATVYASAA</sequence>
<dbReference type="OrthoDB" id="3818320at2"/>